<protein>
    <submittedName>
        <fullName evidence="6">Maturation protein</fullName>
    </submittedName>
</protein>
<proteinExistence type="inferred from homology"/>
<evidence type="ECO:0000256" key="3">
    <source>
        <dbReference type="ARBA" id="ARBA00023104"/>
    </source>
</evidence>
<comment type="similarity">
    <text evidence="5">Belongs to the Leviviricetes maturation protein family.</text>
</comment>
<organism evidence="6 7">
    <name type="scientific">ssRNA phage Gephyllon.1_18</name>
    <dbReference type="NCBI Taxonomy" id="2786117"/>
    <lineage>
        <taxon>Viruses</taxon>
        <taxon>Riboviria</taxon>
        <taxon>Orthornavirae</taxon>
        <taxon>Lenarviricota</taxon>
        <taxon>Leviviricetes</taxon>
        <taxon>Timlovirales</taxon>
        <taxon>Steitzviridae</taxon>
        <taxon>Hodnevirus</taxon>
        <taxon>Hodnevirus neochorenecus</taxon>
        <taxon>Gredihovirus neochorenecus</taxon>
    </lineage>
</organism>
<dbReference type="RefSeq" id="YP_010771698.1">
    <property type="nucleotide sequence ID" value="NC_074623.1"/>
</dbReference>
<dbReference type="Proteomes" id="UP000677296">
    <property type="component" value="Segment"/>
</dbReference>
<keyword evidence="3" id="KW-1175">Viral attachment to host cell pilus</keyword>
<keyword evidence="2" id="KW-1161">Viral attachment to host cell</keyword>
<dbReference type="GO" id="GO:0039666">
    <property type="term" value="P:virion attachment to host cell pilus"/>
    <property type="evidence" value="ECO:0007669"/>
    <property type="project" value="UniProtKB-KW"/>
</dbReference>
<evidence type="ECO:0000256" key="1">
    <source>
        <dbReference type="ARBA" id="ARBA00022581"/>
    </source>
</evidence>
<dbReference type="GeneID" id="80401401"/>
<keyword evidence="4" id="KW-1160">Virus entry into host cell</keyword>
<dbReference type="Pfam" id="PF03863">
    <property type="entry name" value="Phage_mat-A"/>
    <property type="match status" value="1"/>
</dbReference>
<gene>
    <name evidence="6" type="primary">Gephyllon.1_18_1</name>
</gene>
<evidence type="ECO:0000256" key="2">
    <source>
        <dbReference type="ARBA" id="ARBA00022804"/>
    </source>
</evidence>
<evidence type="ECO:0000313" key="7">
    <source>
        <dbReference type="Proteomes" id="UP000677296"/>
    </source>
</evidence>
<keyword evidence="1" id="KW-0945">Host-virus interaction</keyword>
<evidence type="ECO:0000313" key="6">
    <source>
        <dbReference type="EMBL" id="DAD51964.1"/>
    </source>
</evidence>
<keyword evidence="7" id="KW-1185">Reference proteome</keyword>
<accession>A0A8S5L3G9</accession>
<name>A0A8S5L3G9_9VIRU</name>
<reference evidence="6" key="1">
    <citation type="submission" date="2020-09" db="EMBL/GenBank/DDBJ databases">
        <title>Leviviricetes taxonomy.</title>
        <authorList>
            <person name="Stockdale S.R."/>
            <person name="Callanan J."/>
            <person name="Adriaenssens E.M."/>
            <person name="Kuhn J.H."/>
            <person name="Rumnieks J."/>
            <person name="Shkoporov A."/>
            <person name="Draper L.A."/>
            <person name="Ross P."/>
            <person name="Hill C."/>
        </authorList>
    </citation>
    <scope>NUCLEOTIDE SEQUENCE</scope>
</reference>
<sequence>MGLDGTKRRTLKFPFQGYHTKLWGSTGLPPQLVGPIDEKKIPIDIIGAQTTVSRNTGFPAARRILRKSEENHIALAPNIRRILEDTDWGSNFLTTKNSFSGGSAEYTSYRRIGSPTAGYTRAHYFNGRMLPTTSPNSPTNVLWPTLTPADVLTMNIAGTTAISRTLPNNPVFDAATALGELREGLPHVPFTKMVKKNHSALNSVKGSGDEYLNLAFGWLPLLSDIQTFASTVIKSHDLIKSYEDGAGKHIYRRYDFPDVTSTEIRSVKTGVPPSPTGHPELYITSTGTETTVRRTTTKMWFSACYTYALLPGDSQRERLLRDYQIARKLYGFEPNWGTVWNLIPFSWAADWFANTGDMVNNLVNIGKDGLVIRWAYIMRHDVIEDTHVHSGVNFVDNGNTGPITAKYSTESKRRVKATPYGFGLNWKDFSPKQLAILAALGITRIPS</sequence>
<dbReference type="KEGG" id="vg:80401401"/>
<dbReference type="InterPro" id="IPR005563">
    <property type="entry name" value="A_protein"/>
</dbReference>
<evidence type="ECO:0000256" key="5">
    <source>
        <dbReference type="ARBA" id="ARBA00035110"/>
    </source>
</evidence>
<dbReference type="EMBL" id="BK013965">
    <property type="protein sequence ID" value="DAD51964.1"/>
    <property type="molecule type" value="Genomic_RNA"/>
</dbReference>
<keyword evidence="3" id="KW-0946">Virion</keyword>
<evidence type="ECO:0000256" key="4">
    <source>
        <dbReference type="ARBA" id="ARBA00023296"/>
    </source>
</evidence>